<evidence type="ECO:0000313" key="4">
    <source>
        <dbReference type="EMBL" id="RUS66928.1"/>
    </source>
</evidence>
<dbReference type="Gene3D" id="3.40.50.2300">
    <property type="match status" value="2"/>
</dbReference>
<keyword evidence="5" id="KW-1185">Reference proteome</keyword>
<dbReference type="EMBL" id="PQSP01000002">
    <property type="protein sequence ID" value="RUS66928.1"/>
    <property type="molecule type" value="Genomic_DNA"/>
</dbReference>
<dbReference type="Proteomes" id="UP000286947">
    <property type="component" value="Unassembled WGS sequence"/>
</dbReference>
<dbReference type="InterPro" id="IPR028082">
    <property type="entry name" value="Peripla_BP_I"/>
</dbReference>
<proteinExistence type="inferred from homology"/>
<evidence type="ECO:0000256" key="2">
    <source>
        <dbReference type="ARBA" id="ARBA00022729"/>
    </source>
</evidence>
<dbReference type="CDD" id="cd06333">
    <property type="entry name" value="PBP1_ABC_RPA1789-like"/>
    <property type="match status" value="1"/>
</dbReference>
<sequence precursor="true">MRWIEHLRKAAMALTAVAAVGMVPMVQAEVKVGVVLSSTGPAAALGISSRNAIQMWPQTLGGEPAKYIILDDATDPSATVRSFSKFINEEKVDVIVGPNLTAGALAALDLIAQSKTPTITLVGSGVVVEPPDDPKKRWVFKMAATDTLMADVLAQYMAQHGVKTLGFIGYADSYGESWLNAFKPFAEKHGIQIVGVERYNRTDTSVTGPVLKLISLKPDAVLIAGSGTPSVLPQKTLMQMGYKGTIYQTHGIATPEFLKIGGRDVEGTIFPTQPVVVAETLPQDHPVRAAAIEFVNAYNAKYGANSVTQFAGDAAGAYPVLNAAVERALQHGKPGTVEFRTALRDELERTTEVIMPNGIVNTSAKDHVGLDGRSAVIGTIRNNRFVYLAD</sequence>
<keyword evidence="2" id="KW-0732">Signal</keyword>
<organism evidence="4 5">
    <name type="scientific">Saezia sanguinis</name>
    <dbReference type="NCBI Taxonomy" id="1965230"/>
    <lineage>
        <taxon>Bacteria</taxon>
        <taxon>Pseudomonadati</taxon>
        <taxon>Pseudomonadota</taxon>
        <taxon>Betaproteobacteria</taxon>
        <taxon>Burkholderiales</taxon>
        <taxon>Saeziaceae</taxon>
        <taxon>Saezia</taxon>
    </lineage>
</organism>
<dbReference type="Pfam" id="PF13458">
    <property type="entry name" value="Peripla_BP_6"/>
    <property type="match status" value="1"/>
</dbReference>
<feature type="domain" description="Leucine-binding protein" evidence="3">
    <location>
        <begin position="29"/>
        <end position="368"/>
    </location>
</feature>
<gene>
    <name evidence="4" type="ORF">CUZ56_00865</name>
</gene>
<name>A0A433SDW4_9BURK</name>
<reference evidence="4 5" key="1">
    <citation type="submission" date="2018-01" db="EMBL/GenBank/DDBJ databases">
        <title>Saezia sanguinis gen. nov., sp. nov., in the order Burkholderiales isolated from human blood.</title>
        <authorList>
            <person name="Medina-Pascual M.J."/>
            <person name="Valdezate S."/>
            <person name="Monzon S."/>
            <person name="Cuesta I."/>
            <person name="Carrasco G."/>
            <person name="Villalon P."/>
            <person name="Saez-Nieto J.A."/>
        </authorList>
    </citation>
    <scope>NUCLEOTIDE SEQUENCE [LARGE SCALE GENOMIC DNA]</scope>
    <source>
        <strain evidence="4 5">CNM695-12</strain>
    </source>
</reference>
<dbReference type="PANTHER" id="PTHR30483:SF38">
    <property type="entry name" value="BLR7848 PROTEIN"/>
    <property type="match status" value="1"/>
</dbReference>
<protein>
    <submittedName>
        <fullName evidence="4">Leu/Ile/Val-binding protein</fullName>
    </submittedName>
</protein>
<evidence type="ECO:0000313" key="5">
    <source>
        <dbReference type="Proteomes" id="UP000286947"/>
    </source>
</evidence>
<dbReference type="SUPFAM" id="SSF53822">
    <property type="entry name" value="Periplasmic binding protein-like I"/>
    <property type="match status" value="1"/>
</dbReference>
<comment type="similarity">
    <text evidence="1">Belongs to the leucine-binding protein family.</text>
</comment>
<dbReference type="InterPro" id="IPR028081">
    <property type="entry name" value="Leu-bd"/>
</dbReference>
<evidence type="ECO:0000259" key="3">
    <source>
        <dbReference type="Pfam" id="PF13458"/>
    </source>
</evidence>
<dbReference type="PANTHER" id="PTHR30483">
    <property type="entry name" value="LEUCINE-SPECIFIC-BINDING PROTEIN"/>
    <property type="match status" value="1"/>
</dbReference>
<dbReference type="InterPro" id="IPR051010">
    <property type="entry name" value="BCAA_transport"/>
</dbReference>
<dbReference type="AlphaFoldDB" id="A0A433SDW4"/>
<comment type="caution">
    <text evidence="4">The sequence shown here is derived from an EMBL/GenBank/DDBJ whole genome shotgun (WGS) entry which is preliminary data.</text>
</comment>
<evidence type="ECO:0000256" key="1">
    <source>
        <dbReference type="ARBA" id="ARBA00010062"/>
    </source>
</evidence>
<dbReference type="RefSeq" id="WP_404948026.1">
    <property type="nucleotide sequence ID" value="NZ_PQSP01000002.1"/>
</dbReference>
<accession>A0A433SDW4</accession>